<organism evidence="1 2">
    <name type="scientific">Rubrimonas cliftonensis</name>
    <dbReference type="NCBI Taxonomy" id="89524"/>
    <lineage>
        <taxon>Bacteria</taxon>
        <taxon>Pseudomonadati</taxon>
        <taxon>Pseudomonadota</taxon>
        <taxon>Alphaproteobacteria</taxon>
        <taxon>Rhodobacterales</taxon>
        <taxon>Paracoccaceae</taxon>
        <taxon>Rubrimonas</taxon>
    </lineage>
</organism>
<name>A0A1H4F190_9RHOB</name>
<dbReference type="Proteomes" id="UP000198703">
    <property type="component" value="Unassembled WGS sequence"/>
</dbReference>
<dbReference type="EMBL" id="FNQM01000017">
    <property type="protein sequence ID" value="SEA91034.1"/>
    <property type="molecule type" value="Genomic_DNA"/>
</dbReference>
<gene>
    <name evidence="1" type="ORF">SAMN05444370_11764</name>
</gene>
<protein>
    <submittedName>
        <fullName evidence="1">Uncharacterized protein</fullName>
    </submittedName>
</protein>
<accession>A0A1H4F190</accession>
<sequence length="78" mass="8759">MSIYESLKARFRPEWRDRIETAVYHSMIGRAEGASAKAAETTTAARLDNRLTALGRLDKIRNILSRDVPLSPDTSLRA</sequence>
<evidence type="ECO:0000313" key="2">
    <source>
        <dbReference type="Proteomes" id="UP000198703"/>
    </source>
</evidence>
<reference evidence="1 2" key="1">
    <citation type="submission" date="2016-10" db="EMBL/GenBank/DDBJ databases">
        <authorList>
            <person name="de Groot N.N."/>
        </authorList>
    </citation>
    <scope>NUCLEOTIDE SEQUENCE [LARGE SCALE GENOMIC DNA]</scope>
    <source>
        <strain evidence="1 2">DSM 15345</strain>
    </source>
</reference>
<evidence type="ECO:0000313" key="1">
    <source>
        <dbReference type="EMBL" id="SEA91034.1"/>
    </source>
</evidence>
<dbReference type="RefSeq" id="WP_093255650.1">
    <property type="nucleotide sequence ID" value="NZ_FNQM01000017.1"/>
</dbReference>
<keyword evidence="2" id="KW-1185">Reference proteome</keyword>
<dbReference type="STRING" id="89524.SAMN05444370_11764"/>
<proteinExistence type="predicted"/>
<dbReference type="AlphaFoldDB" id="A0A1H4F190"/>